<keyword evidence="2" id="KW-1185">Reference proteome</keyword>
<evidence type="ECO:0000313" key="1">
    <source>
        <dbReference type="EMBL" id="KRL96506.1"/>
    </source>
</evidence>
<protein>
    <recommendedName>
        <fullName evidence="3">DUF2969 domain-containing protein</fullName>
    </recommendedName>
</protein>
<dbReference type="AlphaFoldDB" id="A0A0R1UYE9"/>
<proteinExistence type="predicted"/>
<dbReference type="Pfam" id="PF11184">
    <property type="entry name" value="DUF2969"/>
    <property type="match status" value="1"/>
</dbReference>
<organism evidence="1 2">
    <name type="scientific">Limosilactobacillus equigenerosi DSM 18793 = JCM 14505</name>
    <dbReference type="NCBI Taxonomy" id="1423742"/>
    <lineage>
        <taxon>Bacteria</taxon>
        <taxon>Bacillati</taxon>
        <taxon>Bacillota</taxon>
        <taxon>Bacilli</taxon>
        <taxon>Lactobacillales</taxon>
        <taxon>Lactobacillaceae</taxon>
        <taxon>Limosilactobacillus</taxon>
    </lineage>
</organism>
<dbReference type="Proteomes" id="UP000051084">
    <property type="component" value="Unassembled WGS sequence"/>
</dbReference>
<gene>
    <name evidence="1" type="ORF">FC21_GL000878</name>
</gene>
<reference evidence="1 2" key="1">
    <citation type="journal article" date="2015" name="Genome Announc.">
        <title>Expanding the biotechnology potential of lactobacilli through comparative genomics of 213 strains and associated genera.</title>
        <authorList>
            <person name="Sun Z."/>
            <person name="Harris H.M."/>
            <person name="McCann A."/>
            <person name="Guo C."/>
            <person name="Argimon S."/>
            <person name="Zhang W."/>
            <person name="Yang X."/>
            <person name="Jeffery I.B."/>
            <person name="Cooney J.C."/>
            <person name="Kagawa T.F."/>
            <person name="Liu W."/>
            <person name="Song Y."/>
            <person name="Salvetti E."/>
            <person name="Wrobel A."/>
            <person name="Rasinkangas P."/>
            <person name="Parkhill J."/>
            <person name="Rea M.C."/>
            <person name="O'Sullivan O."/>
            <person name="Ritari J."/>
            <person name="Douillard F.P."/>
            <person name="Paul Ross R."/>
            <person name="Yang R."/>
            <person name="Briner A.E."/>
            <person name="Felis G.E."/>
            <person name="de Vos W.M."/>
            <person name="Barrangou R."/>
            <person name="Klaenhammer T.R."/>
            <person name="Caufield P.W."/>
            <person name="Cui Y."/>
            <person name="Zhang H."/>
            <person name="O'Toole P.W."/>
        </authorList>
    </citation>
    <scope>NUCLEOTIDE SEQUENCE [LARGE SCALE GENOMIC DNA]</scope>
    <source>
        <strain evidence="1 2">DSM 18793</strain>
    </source>
</reference>
<sequence length="84" mass="9764">MEKSEMIGEIVAKKDKNIEVTINDIERGNQPIQQVMIGKRLIGEVIPDNDRFKAIMVNDQTNFFVRSQEEGLAMIIQEYHLHQH</sequence>
<comment type="caution">
    <text evidence="1">The sequence shown here is derived from an EMBL/GenBank/DDBJ whole genome shotgun (WGS) entry which is preliminary data.</text>
</comment>
<dbReference type="STRING" id="417373.GCA_001570685_01272"/>
<evidence type="ECO:0000313" key="2">
    <source>
        <dbReference type="Proteomes" id="UP000051084"/>
    </source>
</evidence>
<dbReference type="EMBL" id="AZGC01000003">
    <property type="protein sequence ID" value="KRL96506.1"/>
    <property type="molecule type" value="Genomic_DNA"/>
</dbReference>
<accession>A0A0R1UYE9</accession>
<name>A0A0R1UYE9_9LACO</name>
<evidence type="ECO:0008006" key="3">
    <source>
        <dbReference type="Google" id="ProtNLM"/>
    </source>
</evidence>
<dbReference type="PATRIC" id="fig|1423742.4.peg.912"/>
<dbReference type="InterPro" id="IPR021351">
    <property type="entry name" value="DUF2969"/>
</dbReference>